<organism evidence="1 2">
    <name type="scientific">Pseudomonas shahriarae</name>
    <dbReference type="NCBI Taxonomy" id="2745512"/>
    <lineage>
        <taxon>Bacteria</taxon>
        <taxon>Pseudomonadati</taxon>
        <taxon>Pseudomonadota</taxon>
        <taxon>Gammaproteobacteria</taxon>
        <taxon>Pseudomonadales</taxon>
        <taxon>Pseudomonadaceae</taxon>
        <taxon>Pseudomonas</taxon>
    </lineage>
</organism>
<dbReference type="Proteomes" id="UP001148189">
    <property type="component" value="Unassembled WGS sequence"/>
</dbReference>
<name>A0ABT5N662_9PSED</name>
<evidence type="ECO:0000313" key="1">
    <source>
        <dbReference type="EMBL" id="MDD0983990.1"/>
    </source>
</evidence>
<gene>
    <name evidence="1" type="ORF">M5G21_03285</name>
</gene>
<comment type="caution">
    <text evidence="1">The sequence shown here is derived from an EMBL/GenBank/DDBJ whole genome shotgun (WGS) entry which is preliminary data.</text>
</comment>
<dbReference type="RefSeq" id="WP_273866881.1">
    <property type="nucleotide sequence ID" value="NZ_JAMDHD010000004.1"/>
</dbReference>
<protein>
    <recommendedName>
        <fullName evidence="3">Integrase</fullName>
    </recommendedName>
</protein>
<evidence type="ECO:0000313" key="2">
    <source>
        <dbReference type="Proteomes" id="UP001148189"/>
    </source>
</evidence>
<keyword evidence="2" id="KW-1185">Reference proteome</keyword>
<evidence type="ECO:0008006" key="3">
    <source>
        <dbReference type="Google" id="ProtNLM"/>
    </source>
</evidence>
<sequence length="1079" mass="123983">MKVNFSEKPVFLVDEAQIHSAVQKNIKIISKYIDQTYGPCRLSYDAINSTPDKRYYSFKKFFVYSPNLSSRIYDKSWILSVYEYVLIGDLDPSRELVSSVLGEDAKNYYKIMKVDLRRSLWLLLVLLFKDGCLLLTPLMKANQFKYMSTVHKEFGFELYPELMAFTLSARDKVDLPSFWENVDQRVRERVAQYGTRLFWIIGAIKPEDLTIENLVSVHKKYYYDNERLTAELPVHTIVNYVCGYFSERVNFDYADLYHALNELRPNKYKSGSRGELASIDFNPVVEAARSSEQIVDYCRLLVRTKFMPESILQNPVLSDTGFHNTPALLRWVAVQKTYLEMKGYEQETHGSLGSGLLNIYLFVYLDKWYSLFGSDAHVSYPEFISQLGINFVAPLTQAVNSPLPLKKFIYELTSDALTIRSSALQQLRAMFEWMEMKGFKDELGSFKNYLSKLDMPPSMALPNSDKRPFKRAEYSLSINYLYCIFQALKVLNEDIFKSNYTDILYGDLEQRALALGWCNEFYHGGRQYTVNMLPRCFFKRWSIPLANGASKTIFSPHMIVHTLSAVESGLRHQSIQWLSTDFDKHVIGDVELNKAYWLHVVIDKVKKTPIRTIVSGQTILALRYQREVRAMVSSDAFKKTKSYENRESNVRVEYLPLFSKSIVDGDPYSDGLYSTTYLSFLVSFQFFLKDHDVQCKFFECKPNGFGYGEAVIAGDVVVLNVHTPYCPVRIVTDMTPHHTRNSTVKVWQRIMKDSEVGRFKTGQGVRTVRYYGTLIDEDYQEITEKVGSDLAKVWSGERIDASSPNSNFRKALAVNPSQAVRDFGCITMSPESSLSRNSALDDMVRKYHDRLRHHSTHVCTKGDQCTESIVREGLEKRCGLCIFSVKGIDHIPAIDVKIYNLSVEVEELHAYADSLSEENTHELERVDELLEKTVADLLGWTWSRDYLIECYRRDSKSETKLISIQPQLMRKQMCEVEMADQSIQYIFSRLYENSLYPELQTEAVRAKYNFLKMRLQGASSDIPGLFKPVTVDSASVIVGQIKTLLESNNISLDNIAQALEFGADIALGEYTPLILISAE</sequence>
<reference evidence="1" key="1">
    <citation type="submission" date="2022-05" db="EMBL/GenBank/DDBJ databases">
        <title>Novel Pseudomonas spp. Isolated from a Rainbow Trout Aquaculture Facility.</title>
        <authorList>
            <person name="Testerman T."/>
            <person name="Graf J."/>
        </authorList>
    </citation>
    <scope>NUCLEOTIDE SEQUENCE</scope>
    <source>
        <strain evidence="1">ID1050</strain>
    </source>
</reference>
<dbReference type="EMBL" id="JAMDHD010000004">
    <property type="protein sequence ID" value="MDD0983990.1"/>
    <property type="molecule type" value="Genomic_DNA"/>
</dbReference>
<accession>A0ABT5N662</accession>
<proteinExistence type="predicted"/>